<keyword evidence="3" id="KW-1185">Reference proteome</keyword>
<name>A0ABS5QAH5_9PROT</name>
<evidence type="ECO:0000313" key="3">
    <source>
        <dbReference type="Proteomes" id="UP000766336"/>
    </source>
</evidence>
<sequence length="143" mass="14801">MIDAAEADITDGEAHAQLGAIEAACAAVPVYSELLSARQRYMGMLPYVAAKHALRGWEGESLPAFAARLGVVPDDLLEVLPPEEVEMVGWRASALMQPGRAALGNSASPSLSSASPAPVTGASSQRTAGAGRSRAKSTKRTRA</sequence>
<feature type="region of interest" description="Disordered" evidence="1">
    <location>
        <begin position="101"/>
        <end position="143"/>
    </location>
</feature>
<feature type="compositionally biased region" description="Basic residues" evidence="1">
    <location>
        <begin position="133"/>
        <end position="143"/>
    </location>
</feature>
<dbReference type="Proteomes" id="UP000766336">
    <property type="component" value="Unassembled WGS sequence"/>
</dbReference>
<reference evidence="2 3" key="1">
    <citation type="submission" date="2021-05" db="EMBL/GenBank/DDBJ databases">
        <title>Roseococcus sp. XZZS9, whole genome shotgun sequencing project.</title>
        <authorList>
            <person name="Zhao G."/>
            <person name="Shen L."/>
        </authorList>
    </citation>
    <scope>NUCLEOTIDE SEQUENCE [LARGE SCALE GENOMIC DNA]</scope>
    <source>
        <strain evidence="2 3">XZZS9</strain>
    </source>
</reference>
<evidence type="ECO:0000313" key="2">
    <source>
        <dbReference type="EMBL" id="MBS7810534.1"/>
    </source>
</evidence>
<feature type="compositionally biased region" description="Low complexity" evidence="1">
    <location>
        <begin position="106"/>
        <end position="118"/>
    </location>
</feature>
<comment type="caution">
    <text evidence="2">The sequence shown here is derived from an EMBL/GenBank/DDBJ whole genome shotgun (WGS) entry which is preliminary data.</text>
</comment>
<evidence type="ECO:0000256" key="1">
    <source>
        <dbReference type="SAM" id="MobiDB-lite"/>
    </source>
</evidence>
<protein>
    <submittedName>
        <fullName evidence="2">Uncharacterized protein</fullName>
    </submittedName>
</protein>
<organism evidence="2 3">
    <name type="scientific">Roseococcus pinisoli</name>
    <dbReference type="NCBI Taxonomy" id="2835040"/>
    <lineage>
        <taxon>Bacteria</taxon>
        <taxon>Pseudomonadati</taxon>
        <taxon>Pseudomonadota</taxon>
        <taxon>Alphaproteobacteria</taxon>
        <taxon>Acetobacterales</taxon>
        <taxon>Roseomonadaceae</taxon>
        <taxon>Roseococcus</taxon>
    </lineage>
</organism>
<gene>
    <name evidence="2" type="ORF">KHU32_06270</name>
</gene>
<dbReference type="RefSeq" id="WP_213669147.1">
    <property type="nucleotide sequence ID" value="NZ_JAHCDA010000001.1"/>
</dbReference>
<accession>A0ABS5QAH5</accession>
<dbReference type="EMBL" id="JAHCDA010000001">
    <property type="protein sequence ID" value="MBS7810534.1"/>
    <property type="molecule type" value="Genomic_DNA"/>
</dbReference>
<proteinExistence type="predicted"/>